<keyword evidence="2" id="KW-1133">Transmembrane helix</keyword>
<evidence type="ECO:0000313" key="3">
    <source>
        <dbReference type="EMBL" id="KKQ88006.1"/>
    </source>
</evidence>
<evidence type="ECO:0000256" key="1">
    <source>
        <dbReference type="SAM" id="Coils"/>
    </source>
</evidence>
<reference evidence="3 4" key="1">
    <citation type="journal article" date="2015" name="Nature">
        <title>rRNA introns, odd ribosomes, and small enigmatic genomes across a large radiation of phyla.</title>
        <authorList>
            <person name="Brown C.T."/>
            <person name="Hug L.A."/>
            <person name="Thomas B.C."/>
            <person name="Sharon I."/>
            <person name="Castelle C.J."/>
            <person name="Singh A."/>
            <person name="Wilkins M.J."/>
            <person name="Williams K.H."/>
            <person name="Banfield J.F."/>
        </authorList>
    </citation>
    <scope>NUCLEOTIDE SEQUENCE [LARGE SCALE GENOMIC DNA]</scope>
</reference>
<keyword evidence="2" id="KW-0472">Membrane</keyword>
<protein>
    <submittedName>
        <fullName evidence="3">Uncharacterized protein</fullName>
    </submittedName>
</protein>
<dbReference type="Proteomes" id="UP000034893">
    <property type="component" value="Unassembled WGS sequence"/>
</dbReference>
<dbReference type="AlphaFoldDB" id="A0A0G0PFD8"/>
<proteinExistence type="predicted"/>
<keyword evidence="2" id="KW-0812">Transmembrane</keyword>
<organism evidence="3 4">
    <name type="scientific">Candidatus Curtissbacteria bacterium GW2011_GWC2_38_9</name>
    <dbReference type="NCBI Taxonomy" id="1618414"/>
    <lineage>
        <taxon>Bacteria</taxon>
        <taxon>Candidatus Curtissiibacteriota</taxon>
    </lineage>
</organism>
<evidence type="ECO:0000256" key="2">
    <source>
        <dbReference type="SAM" id="Phobius"/>
    </source>
</evidence>
<gene>
    <name evidence="3" type="ORF">UT12_C0030G0006</name>
</gene>
<feature type="transmembrane region" description="Helical" evidence="2">
    <location>
        <begin position="21"/>
        <end position="47"/>
    </location>
</feature>
<sequence>MKNKKEIRISLPDLSVLKKKYQLKGLFIIIFLSLFIASLGAGTFVGFKQKNEIKSLKNQLDTLRSIAKEKDEQVKQQNEKLKQQGQVIVNIATFSVLQDDLQNTLSQVTYDITQYTTEQENAASAARQAVTEIAQALSCLDTSCLTLYFQRVRDQLDIYDKSKANGEIILVSIEKSVSDFSKAKEALENFLLQTQSQRN</sequence>
<name>A0A0G0PFD8_9BACT</name>
<evidence type="ECO:0000313" key="4">
    <source>
        <dbReference type="Proteomes" id="UP000034893"/>
    </source>
</evidence>
<dbReference type="EMBL" id="LBVP01000030">
    <property type="protein sequence ID" value="KKQ88006.1"/>
    <property type="molecule type" value="Genomic_DNA"/>
</dbReference>
<keyword evidence="1" id="KW-0175">Coiled coil</keyword>
<accession>A0A0G0PFD8</accession>
<feature type="coiled-coil region" evidence="1">
    <location>
        <begin position="53"/>
        <end position="84"/>
    </location>
</feature>
<comment type="caution">
    <text evidence="3">The sequence shown here is derived from an EMBL/GenBank/DDBJ whole genome shotgun (WGS) entry which is preliminary data.</text>
</comment>